<dbReference type="InterPro" id="IPR050206">
    <property type="entry name" value="FtsK/SpoIIIE/SftA"/>
</dbReference>
<keyword evidence="1 3" id="KW-0547">Nucleotide-binding</keyword>
<dbReference type="PANTHER" id="PTHR22683:SF47">
    <property type="entry name" value="FTSK DOMAIN-CONTAINING PROTEIN YDCQ"/>
    <property type="match status" value="1"/>
</dbReference>
<feature type="binding site" evidence="3">
    <location>
        <begin position="224"/>
        <end position="231"/>
    </location>
    <ligand>
        <name>ATP</name>
        <dbReference type="ChEBI" id="CHEBI:30616"/>
    </ligand>
</feature>
<feature type="domain" description="FtsK" evidence="4">
    <location>
        <begin position="205"/>
        <end position="391"/>
    </location>
</feature>
<evidence type="ECO:0000256" key="3">
    <source>
        <dbReference type="PROSITE-ProRule" id="PRU00289"/>
    </source>
</evidence>
<dbReference type="PANTHER" id="PTHR22683">
    <property type="entry name" value="SPORULATION PROTEIN RELATED"/>
    <property type="match status" value="1"/>
</dbReference>
<dbReference type="SUPFAM" id="SSF52540">
    <property type="entry name" value="P-loop containing nucleoside triphosphate hydrolases"/>
    <property type="match status" value="1"/>
</dbReference>
<dbReference type="Gene3D" id="3.40.50.300">
    <property type="entry name" value="P-loop containing nucleotide triphosphate hydrolases"/>
    <property type="match status" value="1"/>
</dbReference>
<dbReference type="SMART" id="SM00382">
    <property type="entry name" value="AAA"/>
    <property type="match status" value="1"/>
</dbReference>
<gene>
    <name evidence="5" type="ORF">B5E59_09855</name>
</gene>
<dbReference type="EMBL" id="NFLS01000046">
    <property type="protein sequence ID" value="OUQ53990.1"/>
    <property type="molecule type" value="Genomic_DNA"/>
</dbReference>
<evidence type="ECO:0000313" key="5">
    <source>
        <dbReference type="EMBL" id="OUQ53990.1"/>
    </source>
</evidence>
<dbReference type="InterPro" id="IPR027417">
    <property type="entry name" value="P-loop_NTPase"/>
</dbReference>
<organism evidence="5 6">
    <name type="scientific">Lactobacillus gallinarum</name>
    <dbReference type="NCBI Taxonomy" id="52242"/>
    <lineage>
        <taxon>Bacteria</taxon>
        <taxon>Bacillati</taxon>
        <taxon>Bacillota</taxon>
        <taxon>Bacilli</taxon>
        <taxon>Lactobacillales</taxon>
        <taxon>Lactobacillaceae</taxon>
        <taxon>Lactobacillus</taxon>
    </lineage>
</organism>
<dbReference type="Pfam" id="PF01580">
    <property type="entry name" value="FtsK_SpoIIIE"/>
    <property type="match status" value="1"/>
</dbReference>
<evidence type="ECO:0000256" key="1">
    <source>
        <dbReference type="ARBA" id="ARBA00022741"/>
    </source>
</evidence>
<dbReference type="InterPro" id="IPR002543">
    <property type="entry name" value="FtsK_dom"/>
</dbReference>
<evidence type="ECO:0000259" key="4">
    <source>
        <dbReference type="PROSITE" id="PS50901"/>
    </source>
</evidence>
<name>A0ABX3Z7B6_9LACO</name>
<keyword evidence="6" id="KW-1185">Reference proteome</keyword>
<keyword evidence="2 3" id="KW-0067">ATP-binding</keyword>
<dbReference type="PROSITE" id="PS50901">
    <property type="entry name" value="FTSK"/>
    <property type="match status" value="1"/>
</dbReference>
<dbReference type="InterPro" id="IPR003593">
    <property type="entry name" value="AAA+_ATPase"/>
</dbReference>
<dbReference type="RefSeq" id="WP_087176908.1">
    <property type="nucleotide sequence ID" value="NZ_NFKZ01000051.1"/>
</dbReference>
<proteinExistence type="predicted"/>
<protein>
    <recommendedName>
        <fullName evidence="4">FtsK domain-containing protein</fullName>
    </recommendedName>
</protein>
<evidence type="ECO:0000313" key="6">
    <source>
        <dbReference type="Proteomes" id="UP000196293"/>
    </source>
</evidence>
<dbReference type="Proteomes" id="UP000196293">
    <property type="component" value="Unassembled WGS sequence"/>
</dbReference>
<evidence type="ECO:0000256" key="2">
    <source>
        <dbReference type="ARBA" id="ARBA00022840"/>
    </source>
</evidence>
<accession>A0ABX3Z7B6</accession>
<reference evidence="6" key="1">
    <citation type="submission" date="2017-04" db="EMBL/GenBank/DDBJ databases">
        <title>Function of individual gut microbiota members based on whole genome sequencing of pure cultures obtained from chicken caecum.</title>
        <authorList>
            <person name="Medvecky M."/>
            <person name="Cejkova D."/>
            <person name="Polansky O."/>
            <person name="Karasova D."/>
            <person name="Kubasova T."/>
            <person name="Cizek A."/>
            <person name="Rychlik I."/>
        </authorList>
    </citation>
    <scope>NUCLEOTIDE SEQUENCE [LARGE SCALE GENOMIC DNA]</scope>
    <source>
        <strain evidence="6">An115</strain>
    </source>
</reference>
<sequence>MLVKKFVPRALLQQNQRPATLLSDLCEVAVSLGYLLLNPSFNSTVANISTERNLLHNFFFYHRNKMKLREKIIASRLTVAVQEALIRSEVFDIRGFGDKIAYSYAFGTSYQWVDVPDVKASYHCDNLSCIMIRPSSSQLTKMQGHNYYLAEINQALSSEHFVLLSPTLKTNGWIYYRLIPSEYNSRFDFSSWEKMTAELSQQKGKLPLNKDLTLNKMGHVLITARTGCGKTQLALAISAELSCFGNTILYFLDPKHSDLSSFGRFLGADRYADGTEEIDAKLHEVVELMQNRYKVMRQLADKNPEKYVGKSAEDFGFKSIVVVFDEISAHLSASKNCLADLRQLTMLGRQAGVYLMLIMQDPRSTNNLPATIKDQTEIKIALGEFSGTLASLVFGSGVVLPAGSRGVGEGYIQVNGNEPELFESPLMPPNSYDLYNLMKQALESQQFLDPMERT</sequence>
<dbReference type="GeneID" id="78204027"/>
<comment type="caution">
    <text evidence="5">The sequence shown here is derived from an EMBL/GenBank/DDBJ whole genome shotgun (WGS) entry which is preliminary data.</text>
</comment>